<dbReference type="GO" id="GO:0005840">
    <property type="term" value="C:ribosome"/>
    <property type="evidence" value="ECO:0007669"/>
    <property type="project" value="UniProtKB-KW"/>
</dbReference>
<reference evidence="3 4" key="1">
    <citation type="submission" date="2020-08" db="EMBL/GenBank/DDBJ databases">
        <title>Genomic Encyclopedia of Type Strains, Phase IV (KMG-IV): sequencing the most valuable type-strain genomes for metagenomic binning, comparative biology and taxonomic classification.</title>
        <authorList>
            <person name="Goeker M."/>
        </authorList>
    </citation>
    <scope>NUCLEOTIDE SEQUENCE [LARGE SCALE GENOMIC DNA]</scope>
    <source>
        <strain evidence="3 4">DSM 27165</strain>
    </source>
</reference>
<dbReference type="InterPro" id="IPR025235">
    <property type="entry name" value="DUF4178"/>
</dbReference>
<feature type="transmembrane region" description="Helical" evidence="1">
    <location>
        <begin position="445"/>
        <end position="478"/>
    </location>
</feature>
<keyword evidence="3" id="KW-0689">Ribosomal protein</keyword>
<dbReference type="RefSeq" id="WP_184041364.1">
    <property type="nucleotide sequence ID" value="NZ_JACHHY010000022.1"/>
</dbReference>
<feature type="domain" description="DUF4178" evidence="2">
    <location>
        <begin position="57"/>
        <end position="193"/>
    </location>
</feature>
<proteinExistence type="predicted"/>
<protein>
    <submittedName>
        <fullName evidence="3">Ribosomal protein S27E</fullName>
    </submittedName>
</protein>
<keyword evidence="1" id="KW-1133">Transmembrane helix</keyword>
<keyword evidence="1" id="KW-0812">Transmembrane</keyword>
<sequence length="505" mass="55317">MYKVACPACGAEVQFRSAMSVMAVCEYCQSTLMRDAESVKDMGKMSAVIEDFSPIQINTTGIYQGKAFGVVGRIQLRYDAGFWNEWYVLFDDGSPGWLSDASGKYVMTLPLAAPAKMPAFDQIKPGNTITLDKASFTACDVRTAQCTGGQGELPFRVGEGWQARVADFRTKDRFVTLDFSDDSTPAAYLGNVVTLDSLQCQLLRTEDQITQRAGKLSGKMMTLECPSCGSPLKYRAGAAMQVTCPACHADVDCTGDKAIVLQKHSELAQITPSIALGSIATIDGIRWNAIGFMRCRETRDPTEWTEYLFFHPLKGFMWLVETDDGWDKVEVLDTWPDQFSASAARLGQISYIKYVEYGSEVIYAAGAFNWRVSVGDKTWITDYRQNGQKLTQERSSNEISWSRSESVSAEQIASWLGKPHKQIPSKAIDRDDDDEVSPLKGTAKALTWMLLILNIPILFGSGFAGVMIILSGLLALWWPILKNKDDGDGDYGSGGDGDGGGGGGD</sequence>
<evidence type="ECO:0000259" key="2">
    <source>
        <dbReference type="Pfam" id="PF13785"/>
    </source>
</evidence>
<feature type="domain" description="DUF4178" evidence="2">
    <location>
        <begin position="276"/>
        <end position="408"/>
    </location>
</feature>
<keyword evidence="4" id="KW-1185">Reference proteome</keyword>
<dbReference type="Pfam" id="PF13785">
    <property type="entry name" value="DUF4178"/>
    <property type="match status" value="2"/>
</dbReference>
<evidence type="ECO:0000256" key="1">
    <source>
        <dbReference type="SAM" id="Phobius"/>
    </source>
</evidence>
<keyword evidence="1" id="KW-0472">Membrane</keyword>
<evidence type="ECO:0000313" key="3">
    <source>
        <dbReference type="EMBL" id="MBB5019946.1"/>
    </source>
</evidence>
<dbReference type="EMBL" id="JACHHY010000022">
    <property type="protein sequence ID" value="MBB5019946.1"/>
    <property type="molecule type" value="Genomic_DNA"/>
</dbReference>
<organism evidence="3 4">
    <name type="scientific">Chitinivorax tropicus</name>
    <dbReference type="NCBI Taxonomy" id="714531"/>
    <lineage>
        <taxon>Bacteria</taxon>
        <taxon>Pseudomonadati</taxon>
        <taxon>Pseudomonadota</taxon>
        <taxon>Betaproteobacteria</taxon>
        <taxon>Chitinivorax</taxon>
    </lineage>
</organism>
<name>A0A840MUA0_9PROT</name>
<comment type="caution">
    <text evidence="3">The sequence shown here is derived from an EMBL/GenBank/DDBJ whole genome shotgun (WGS) entry which is preliminary data.</text>
</comment>
<dbReference type="AlphaFoldDB" id="A0A840MUA0"/>
<dbReference type="Proteomes" id="UP000575898">
    <property type="component" value="Unassembled WGS sequence"/>
</dbReference>
<accession>A0A840MUA0</accession>
<evidence type="ECO:0000313" key="4">
    <source>
        <dbReference type="Proteomes" id="UP000575898"/>
    </source>
</evidence>
<gene>
    <name evidence="3" type="ORF">HNQ59_003254</name>
</gene>
<keyword evidence="3" id="KW-0687">Ribonucleoprotein</keyword>